<comment type="caution">
    <text evidence="1">The sequence shown here is derived from an EMBL/GenBank/DDBJ whole genome shotgun (WGS) entry which is preliminary data.</text>
</comment>
<dbReference type="AlphaFoldDB" id="A0A2V4P7I5"/>
<gene>
    <name evidence="1" type="ORF">C7C46_05875</name>
</gene>
<evidence type="ECO:0000313" key="2">
    <source>
        <dbReference type="Proteomes" id="UP000248039"/>
    </source>
</evidence>
<dbReference type="EMBL" id="PYBW01000020">
    <property type="protein sequence ID" value="PYC86162.1"/>
    <property type="molecule type" value="Genomic_DNA"/>
</dbReference>
<evidence type="ECO:0000313" key="1">
    <source>
        <dbReference type="EMBL" id="PYC86162.1"/>
    </source>
</evidence>
<protein>
    <recommendedName>
        <fullName evidence="3">CdiI immunity protein domain-containing protein</fullName>
    </recommendedName>
</protein>
<accession>A0A2V4P7I5</accession>
<reference evidence="1 2" key="1">
    <citation type="submission" date="2018-03" db="EMBL/GenBank/DDBJ databases">
        <title>Bioinformatic expansion and discovery of thiopeptide antibiotics.</title>
        <authorList>
            <person name="Schwalen C.J."/>
            <person name="Hudson G.A."/>
            <person name="Mitchell D.A."/>
        </authorList>
    </citation>
    <scope>NUCLEOTIDE SEQUENCE [LARGE SCALE GENOMIC DNA]</scope>
    <source>
        <strain evidence="1 2">ATCC 21389</strain>
    </source>
</reference>
<sequence length="114" mass="13257">MKERTMTGAEWDGSDIPGWAESDQLRRFYRSCFHPEIIDDLYLARGWARDSRTFAKYLADSLAYLIEQRPVGTGGFQDLTGYYFSTDDELYDFLVDLRDYVFGNRQEHPIAPAP</sequence>
<keyword evidence="2" id="KW-1185">Reference proteome</keyword>
<evidence type="ECO:0008006" key="3">
    <source>
        <dbReference type="Google" id="ProtNLM"/>
    </source>
</evidence>
<proteinExistence type="predicted"/>
<name>A0A2V4P7I5_9ACTN</name>
<organism evidence="1 2">
    <name type="scientific">Streptomyces tateyamensis</name>
    <dbReference type="NCBI Taxonomy" id="565073"/>
    <lineage>
        <taxon>Bacteria</taxon>
        <taxon>Bacillati</taxon>
        <taxon>Actinomycetota</taxon>
        <taxon>Actinomycetes</taxon>
        <taxon>Kitasatosporales</taxon>
        <taxon>Streptomycetaceae</taxon>
        <taxon>Streptomyces</taxon>
    </lineage>
</organism>
<dbReference type="Proteomes" id="UP000248039">
    <property type="component" value="Unassembled WGS sequence"/>
</dbReference>